<feature type="domain" description="DC1" evidence="6">
    <location>
        <begin position="6"/>
        <end position="50"/>
    </location>
</feature>
<proteinExistence type="predicted"/>
<evidence type="ECO:0000313" key="8">
    <source>
        <dbReference type="Proteomes" id="UP000030748"/>
    </source>
</evidence>
<evidence type="ECO:0000259" key="6">
    <source>
        <dbReference type="Pfam" id="PF03107"/>
    </source>
</evidence>
<dbReference type="STRING" id="4155.A0A022QHS5"/>
<organism evidence="7 8">
    <name type="scientific">Erythranthe guttata</name>
    <name type="common">Yellow monkey flower</name>
    <name type="synonym">Mimulus guttatus</name>
    <dbReference type="NCBI Taxonomy" id="4155"/>
    <lineage>
        <taxon>Eukaryota</taxon>
        <taxon>Viridiplantae</taxon>
        <taxon>Streptophyta</taxon>
        <taxon>Embryophyta</taxon>
        <taxon>Tracheophyta</taxon>
        <taxon>Spermatophyta</taxon>
        <taxon>Magnoliopsida</taxon>
        <taxon>eudicotyledons</taxon>
        <taxon>Gunneridae</taxon>
        <taxon>Pentapetalae</taxon>
        <taxon>asterids</taxon>
        <taxon>lamiids</taxon>
        <taxon>Lamiales</taxon>
        <taxon>Phrymaceae</taxon>
        <taxon>Erythranthe</taxon>
    </lineage>
</organism>
<sequence length="457" mass="52333">MESRHFSHKHALVFHQVVQGSEIHCSGCKSAGSGNVYVCWQCSYFLHEHCFRSERSLKHPSHPLHPLTLMPSPTYPSGSFSCNSCNLDGDGFSYSCSECEFDIHVHCALNIPITNPNPHLFHSSVVCPGHKHTLTLYYSSRAAANREVTFTCDVCMSLIDEMAWVYYCRKCDFGTHLDCVTSEVKQQSASAHNIYPNNYNSQPLRSHPAHTHALSLSEIAKPTEDEYSNEKTCSGCEQKFTAGEEAYTCPERDCEFSLHKSCFDLPEELQRNSHHDHKLNLLLEPPYYSIYYECSACGEEIKGFSFRCDECTRFRLHVKCAFLPETVDSKAHEHTLVVRHDTPQPADRSGVMCEVCEREIEKEFWSYFCKDCNFVTDLQCAFTADAPPVKKEEKEEEDEEEEEEEKEEETEEYPEGTTEAEKLMIATINAQNRMAMIQLRLQLAKNNSYAVANMFRY</sequence>
<gene>
    <name evidence="7" type="ORF">MIMGU_mgv1a019454mg</name>
</gene>
<dbReference type="AlphaFoldDB" id="A0A022QHS5"/>
<evidence type="ECO:0000256" key="4">
    <source>
        <dbReference type="ARBA" id="ARBA00022833"/>
    </source>
</evidence>
<reference evidence="7 8" key="1">
    <citation type="journal article" date="2013" name="Proc. Natl. Acad. Sci. U.S.A.">
        <title>Fine-scale variation in meiotic recombination in Mimulus inferred from population shotgun sequencing.</title>
        <authorList>
            <person name="Hellsten U."/>
            <person name="Wright K.M."/>
            <person name="Jenkins J."/>
            <person name="Shu S."/>
            <person name="Yuan Y."/>
            <person name="Wessler S.R."/>
            <person name="Schmutz J."/>
            <person name="Willis J.H."/>
            <person name="Rokhsar D.S."/>
        </authorList>
    </citation>
    <scope>NUCLEOTIDE SEQUENCE [LARGE SCALE GENOMIC DNA]</scope>
    <source>
        <strain evidence="8">cv. DUN x IM62</strain>
    </source>
</reference>
<feature type="domain" description="DC1" evidence="6">
    <location>
        <begin position="209"/>
        <end position="262"/>
    </location>
</feature>
<feature type="domain" description="DC1" evidence="6">
    <location>
        <begin position="331"/>
        <end position="381"/>
    </location>
</feature>
<dbReference type="InterPro" id="IPR004146">
    <property type="entry name" value="DC1"/>
</dbReference>
<evidence type="ECO:0000256" key="3">
    <source>
        <dbReference type="ARBA" id="ARBA00022771"/>
    </source>
</evidence>
<dbReference type="EMBL" id="KI631506">
    <property type="protein sequence ID" value="EYU27144.1"/>
    <property type="molecule type" value="Genomic_DNA"/>
</dbReference>
<accession>A0A022QHS5</accession>
<dbReference type="InterPro" id="IPR043145">
    <property type="entry name" value="Znf_ZZ_sf"/>
</dbReference>
<keyword evidence="8" id="KW-1185">Reference proteome</keyword>
<keyword evidence="2" id="KW-0677">Repeat</keyword>
<dbReference type="GO" id="GO:0008270">
    <property type="term" value="F:zinc ion binding"/>
    <property type="evidence" value="ECO:0007669"/>
    <property type="project" value="UniProtKB-KW"/>
</dbReference>
<name>A0A022QHS5_ERYGU</name>
<evidence type="ECO:0000256" key="1">
    <source>
        <dbReference type="ARBA" id="ARBA00022723"/>
    </source>
</evidence>
<feature type="compositionally biased region" description="Acidic residues" evidence="5">
    <location>
        <begin position="394"/>
        <end position="414"/>
    </location>
</feature>
<evidence type="ECO:0000256" key="5">
    <source>
        <dbReference type="SAM" id="MobiDB-lite"/>
    </source>
</evidence>
<feature type="region of interest" description="Disordered" evidence="5">
    <location>
        <begin position="389"/>
        <end position="419"/>
    </location>
</feature>
<keyword evidence="1" id="KW-0479">Metal-binding</keyword>
<feature type="domain" description="DC1" evidence="6">
    <location>
        <begin position="273"/>
        <end position="321"/>
    </location>
</feature>
<feature type="domain" description="DC1" evidence="6">
    <location>
        <begin position="60"/>
        <end position="108"/>
    </location>
</feature>
<protein>
    <recommendedName>
        <fullName evidence="6">DC1 domain-containing protein</fullName>
    </recommendedName>
</protein>
<keyword evidence="4" id="KW-0862">Zinc</keyword>
<dbReference type="PANTHER" id="PTHR46288:SF68">
    <property type="entry name" value="DC1 DOMAIN-CONTAINING PROTEIN"/>
    <property type="match status" value="1"/>
</dbReference>
<dbReference type="Proteomes" id="UP000030748">
    <property type="component" value="Unassembled WGS sequence"/>
</dbReference>
<dbReference type="Gene3D" id="3.30.60.90">
    <property type="match status" value="1"/>
</dbReference>
<dbReference type="SUPFAM" id="SSF57889">
    <property type="entry name" value="Cysteine-rich domain"/>
    <property type="match status" value="4"/>
</dbReference>
<evidence type="ECO:0000256" key="2">
    <source>
        <dbReference type="ARBA" id="ARBA00022737"/>
    </source>
</evidence>
<evidence type="ECO:0000313" key="7">
    <source>
        <dbReference type="EMBL" id="EYU27144.1"/>
    </source>
</evidence>
<dbReference type="PANTHER" id="PTHR46288">
    <property type="entry name" value="PHORBOL-ESTER/DAG-TYPE DOMAIN-CONTAINING PROTEIN"/>
    <property type="match status" value="1"/>
</dbReference>
<dbReference type="InterPro" id="IPR046349">
    <property type="entry name" value="C1-like_sf"/>
</dbReference>
<keyword evidence="3" id="KW-0863">Zinc-finger</keyword>
<dbReference type="Pfam" id="PF03107">
    <property type="entry name" value="C1_2"/>
    <property type="match status" value="6"/>
</dbReference>
<feature type="domain" description="DC1" evidence="6">
    <location>
        <begin position="129"/>
        <end position="180"/>
    </location>
</feature>